<organism evidence="4 5">
    <name type="scientific">Iris pallida</name>
    <name type="common">Sweet iris</name>
    <dbReference type="NCBI Taxonomy" id="29817"/>
    <lineage>
        <taxon>Eukaryota</taxon>
        <taxon>Viridiplantae</taxon>
        <taxon>Streptophyta</taxon>
        <taxon>Embryophyta</taxon>
        <taxon>Tracheophyta</taxon>
        <taxon>Spermatophyta</taxon>
        <taxon>Magnoliopsida</taxon>
        <taxon>Liliopsida</taxon>
        <taxon>Asparagales</taxon>
        <taxon>Iridaceae</taxon>
        <taxon>Iridoideae</taxon>
        <taxon>Irideae</taxon>
        <taxon>Iris</taxon>
    </lineage>
</organism>
<dbReference type="InterPro" id="IPR027417">
    <property type="entry name" value="P-loop_NTPase"/>
</dbReference>
<dbReference type="Proteomes" id="UP001140949">
    <property type="component" value="Unassembled WGS sequence"/>
</dbReference>
<proteinExistence type="inferred from homology"/>
<comment type="caution">
    <text evidence="4">The sequence shown here is derived from an EMBL/GenBank/DDBJ whole genome shotgun (WGS) entry which is preliminary data.</text>
</comment>
<dbReference type="PROSITE" id="PS51257">
    <property type="entry name" value="PROKAR_LIPOPROTEIN"/>
    <property type="match status" value="1"/>
</dbReference>
<keyword evidence="5" id="KW-1185">Reference proteome</keyword>
<feature type="domain" description="Sulfotransferase" evidence="3">
    <location>
        <begin position="95"/>
        <end position="129"/>
    </location>
</feature>
<dbReference type="AlphaFoldDB" id="A0AAX6F075"/>
<dbReference type="InterPro" id="IPR000863">
    <property type="entry name" value="Sulfotransferase_dom"/>
</dbReference>
<evidence type="ECO:0000313" key="4">
    <source>
        <dbReference type="EMBL" id="KAJ6809810.1"/>
    </source>
</evidence>
<evidence type="ECO:0000259" key="3">
    <source>
        <dbReference type="Pfam" id="PF00685"/>
    </source>
</evidence>
<evidence type="ECO:0000256" key="2">
    <source>
        <dbReference type="SAM" id="MobiDB-lite"/>
    </source>
</evidence>
<dbReference type="EC" id="2.8.2.-" evidence="1"/>
<comment type="similarity">
    <text evidence="1">Belongs to the sulfotransferase 1 family.</text>
</comment>
<reference evidence="4" key="2">
    <citation type="submission" date="2023-04" db="EMBL/GenBank/DDBJ databases">
        <authorList>
            <person name="Bruccoleri R.E."/>
            <person name="Oakeley E.J."/>
            <person name="Faust A.-M."/>
            <person name="Dessus-Babus S."/>
            <person name="Altorfer M."/>
            <person name="Burckhardt D."/>
            <person name="Oertli M."/>
            <person name="Naumann U."/>
            <person name="Petersen F."/>
            <person name="Wong J."/>
        </authorList>
    </citation>
    <scope>NUCLEOTIDE SEQUENCE</scope>
    <source>
        <strain evidence="4">GSM-AAB239-AS_SAM_17_03QT</strain>
        <tissue evidence="4">Leaf</tissue>
    </source>
</reference>
<reference evidence="4" key="1">
    <citation type="journal article" date="2023" name="GigaByte">
        <title>Genome assembly of the bearded iris, Iris pallida Lam.</title>
        <authorList>
            <person name="Bruccoleri R.E."/>
            <person name="Oakeley E.J."/>
            <person name="Faust A.M.E."/>
            <person name="Altorfer M."/>
            <person name="Dessus-Babus S."/>
            <person name="Burckhardt D."/>
            <person name="Oertli M."/>
            <person name="Naumann U."/>
            <person name="Petersen F."/>
            <person name="Wong J."/>
        </authorList>
    </citation>
    <scope>NUCLEOTIDE SEQUENCE</scope>
    <source>
        <strain evidence="4">GSM-AAB239-AS_SAM_17_03QT</strain>
    </source>
</reference>
<evidence type="ECO:0000313" key="5">
    <source>
        <dbReference type="Proteomes" id="UP001140949"/>
    </source>
</evidence>
<dbReference type="Gene3D" id="3.40.50.300">
    <property type="entry name" value="P-loop containing nucleotide triphosphate hydrolases"/>
    <property type="match status" value="1"/>
</dbReference>
<evidence type="ECO:0000256" key="1">
    <source>
        <dbReference type="RuleBase" id="RU361155"/>
    </source>
</evidence>
<dbReference type="SUPFAM" id="SSF52540">
    <property type="entry name" value="P-loop containing nucleoside triphosphate hydrolases"/>
    <property type="match status" value="1"/>
</dbReference>
<feature type="region of interest" description="Disordered" evidence="2">
    <location>
        <begin position="12"/>
        <end position="39"/>
    </location>
</feature>
<feature type="compositionally biased region" description="Polar residues" evidence="2">
    <location>
        <begin position="12"/>
        <end position="33"/>
    </location>
</feature>
<keyword evidence="1" id="KW-0808">Transferase</keyword>
<protein>
    <recommendedName>
        <fullName evidence="1">Sulfotransferase</fullName>
        <ecNumber evidence="1">2.8.2.-</ecNumber>
    </recommendedName>
</protein>
<name>A0AAX6F075_IRIPA</name>
<dbReference type="GO" id="GO:0008146">
    <property type="term" value="F:sulfotransferase activity"/>
    <property type="evidence" value="ECO:0007669"/>
    <property type="project" value="InterPro"/>
</dbReference>
<accession>A0AAX6F075</accession>
<dbReference type="Pfam" id="PF00685">
    <property type="entry name" value="Sulfotransfer_1"/>
    <property type="match status" value="1"/>
</dbReference>
<gene>
    <name evidence="4" type="ORF">M6B38_159815</name>
</gene>
<dbReference type="EMBL" id="JANAVB010032953">
    <property type="protein sequence ID" value="KAJ6809810.1"/>
    <property type="molecule type" value="Genomic_DNA"/>
</dbReference>
<sequence length="288" mass="31897">MSYKFVALSLPSSTSCKKPSTYTSMEQSPASRQTEQEHEEEVYQRVHQQCRDLVSSLPIVEGCSYPDLCFHDGFFRPMPPMVAAMMVRKLFEARPNDIILATLPKSGTTWLKALLFATVNRNSSPSSTGNLATSTPTSVFLSLKSSCMETVQESRTWTRYPPRGFWPHISRSISYPPLSTPDVGSSTYAAIPRITSCPFGTLSIKSGRTMVRASASRGRLRPLLPRAFPWGTFLGSHVRLLEGKPPSRGMQCPVHEVRGVDEISYGGAEGLRSSWGAPSRRRSRRTGC</sequence>